<dbReference type="InterPro" id="IPR009009">
    <property type="entry name" value="RlpA-like_DPBB"/>
</dbReference>
<comment type="caution">
    <text evidence="6">The sequence shown here is derived from an EMBL/GenBank/DDBJ whole genome shotgun (WGS) entry which is preliminary data.</text>
</comment>
<reference evidence="7" key="1">
    <citation type="submission" date="2016-06" db="EMBL/GenBank/DDBJ databases">
        <title>Draft genome sequence of Desulfoplanes formicivorans strain Pf12B.</title>
        <authorList>
            <person name="Watanabe M."/>
            <person name="Kojima H."/>
            <person name="Fukui M."/>
        </authorList>
    </citation>
    <scope>NUCLEOTIDE SEQUENCE [LARGE SCALE GENOMIC DNA]</scope>
    <source>
        <strain evidence="7">Pf12B</strain>
    </source>
</reference>
<dbReference type="Proteomes" id="UP000095200">
    <property type="component" value="Unassembled WGS sequence"/>
</dbReference>
<dbReference type="InterPro" id="IPR012997">
    <property type="entry name" value="RplA"/>
</dbReference>
<accession>A0A194AHY5</accession>
<keyword evidence="7" id="KW-1185">Reference proteome</keyword>
<evidence type="ECO:0000259" key="5">
    <source>
        <dbReference type="Pfam" id="PF03330"/>
    </source>
</evidence>
<dbReference type="Pfam" id="PF03330">
    <property type="entry name" value="DPBB_1"/>
    <property type="match status" value="1"/>
</dbReference>
<dbReference type="GO" id="GO:0071555">
    <property type="term" value="P:cell wall organization"/>
    <property type="evidence" value="ECO:0007669"/>
    <property type="project" value="UniProtKB-KW"/>
</dbReference>
<feature type="domain" description="RlpA-like protein double-psi beta-barrel" evidence="5">
    <location>
        <begin position="46"/>
        <end position="133"/>
    </location>
</feature>
<evidence type="ECO:0000256" key="2">
    <source>
        <dbReference type="ARBA" id="ARBA00023316"/>
    </source>
</evidence>
<dbReference type="InterPro" id="IPR036908">
    <property type="entry name" value="RlpA-like_sf"/>
</dbReference>
<dbReference type="HAMAP" id="MF_02071">
    <property type="entry name" value="RlpA"/>
    <property type="match status" value="1"/>
</dbReference>
<gene>
    <name evidence="3" type="primary">rlpA</name>
    <name evidence="6" type="ORF">DPF_1657</name>
</gene>
<organism evidence="6 7">
    <name type="scientific">Desulfoplanes formicivorans</name>
    <dbReference type="NCBI Taxonomy" id="1592317"/>
    <lineage>
        <taxon>Bacteria</taxon>
        <taxon>Pseudomonadati</taxon>
        <taxon>Thermodesulfobacteriota</taxon>
        <taxon>Desulfovibrionia</taxon>
        <taxon>Desulfovibrionales</taxon>
        <taxon>Desulfoplanaceae</taxon>
        <taxon>Desulfoplanes</taxon>
    </lineage>
</organism>
<comment type="similarity">
    <text evidence="3 4">Belongs to the RlpA family.</text>
</comment>
<evidence type="ECO:0000256" key="3">
    <source>
        <dbReference type="HAMAP-Rule" id="MF_02071"/>
    </source>
</evidence>
<dbReference type="NCBIfam" id="TIGR00413">
    <property type="entry name" value="rlpA"/>
    <property type="match status" value="1"/>
</dbReference>
<evidence type="ECO:0000313" key="6">
    <source>
        <dbReference type="EMBL" id="GAU08938.1"/>
    </source>
</evidence>
<dbReference type="Gene3D" id="2.40.40.10">
    <property type="entry name" value="RlpA-like domain"/>
    <property type="match status" value="1"/>
</dbReference>
<dbReference type="PANTHER" id="PTHR34183">
    <property type="entry name" value="ENDOLYTIC PEPTIDOGLYCAN TRANSGLYCOSYLASE RLPA"/>
    <property type="match status" value="1"/>
</dbReference>
<dbReference type="AlphaFoldDB" id="A0A194AHY5"/>
<evidence type="ECO:0000313" key="7">
    <source>
        <dbReference type="Proteomes" id="UP000095200"/>
    </source>
</evidence>
<dbReference type="EC" id="4.2.2.-" evidence="3"/>
<dbReference type="SUPFAM" id="SSF50685">
    <property type="entry name" value="Barwin-like endoglucanases"/>
    <property type="match status" value="1"/>
</dbReference>
<dbReference type="InterPro" id="IPR034718">
    <property type="entry name" value="RlpA"/>
</dbReference>
<keyword evidence="2 3" id="KW-0961">Cell wall biogenesis/degradation</keyword>
<keyword evidence="1 3" id="KW-0456">Lyase</keyword>
<dbReference type="OrthoDB" id="9779128at2"/>
<evidence type="ECO:0000256" key="1">
    <source>
        <dbReference type="ARBA" id="ARBA00023239"/>
    </source>
</evidence>
<comment type="function">
    <text evidence="3">Lytic transglycosylase with a strong preference for naked glycan strands that lack stem peptides.</text>
</comment>
<evidence type="ECO:0000256" key="4">
    <source>
        <dbReference type="RuleBase" id="RU003495"/>
    </source>
</evidence>
<keyword evidence="6" id="KW-0449">Lipoprotein</keyword>
<dbReference type="EMBL" id="BDFE01000016">
    <property type="protein sequence ID" value="GAU08938.1"/>
    <property type="molecule type" value="Genomic_DNA"/>
</dbReference>
<protein>
    <recommendedName>
        <fullName evidence="3">Probable endolytic peptidoglycan transglycosylase RlpA</fullName>
        <ecNumber evidence="3">4.2.2.-</ecNumber>
    </recommendedName>
</protein>
<dbReference type="GO" id="GO:0008932">
    <property type="term" value="F:lytic endotransglycosylase activity"/>
    <property type="evidence" value="ECO:0007669"/>
    <property type="project" value="UniProtKB-UniRule"/>
</dbReference>
<name>A0A194AHY5_9BACT</name>
<dbReference type="STRING" id="1592317.DPF_1657"/>
<sequence length="139" mass="15582">MVFGSCLACAKKSIEPDPVPPYKDSYSVYGKKYHPQDEAYGYRERGLASWTGKSAQGRMTASGEPYDYRALTCAHKTLPFDTILRVTNIANDRVVLVRVNDRGPFKHGKGRIIDLSWAAAKKLDMLDQGVTRVWVEALQ</sequence>
<dbReference type="PANTHER" id="PTHR34183:SF1">
    <property type="entry name" value="ENDOLYTIC PEPTIDOGLYCAN TRANSGLYCOSYLASE RLPA"/>
    <property type="match status" value="1"/>
</dbReference>
<proteinExistence type="inferred from homology"/>
<dbReference type="CDD" id="cd22268">
    <property type="entry name" value="DPBB_RlpA-like"/>
    <property type="match status" value="1"/>
</dbReference>
<dbReference type="GO" id="GO:0000270">
    <property type="term" value="P:peptidoglycan metabolic process"/>
    <property type="evidence" value="ECO:0007669"/>
    <property type="project" value="UniProtKB-UniRule"/>
</dbReference>